<reference evidence="2" key="1">
    <citation type="journal article" date="2019" name="Sci. Rep.">
        <title>Draft genome of Tanacetum cinerariifolium, the natural source of mosquito coil.</title>
        <authorList>
            <person name="Yamashiro T."/>
            <person name="Shiraishi A."/>
            <person name="Satake H."/>
            <person name="Nakayama K."/>
        </authorList>
    </citation>
    <scope>NUCLEOTIDE SEQUENCE</scope>
</reference>
<accession>A0A699HXF8</accession>
<feature type="region of interest" description="Disordered" evidence="1">
    <location>
        <begin position="107"/>
        <end position="132"/>
    </location>
</feature>
<proteinExistence type="predicted"/>
<name>A0A699HXF8_TANCI</name>
<evidence type="ECO:0000313" key="2">
    <source>
        <dbReference type="EMBL" id="GEY62169.1"/>
    </source>
</evidence>
<comment type="caution">
    <text evidence="2">The sequence shown here is derived from an EMBL/GenBank/DDBJ whole genome shotgun (WGS) entry which is preliminary data.</text>
</comment>
<dbReference type="EMBL" id="BKCJ010194335">
    <property type="protein sequence ID" value="GEY62169.1"/>
    <property type="molecule type" value="Genomic_DNA"/>
</dbReference>
<feature type="compositionally biased region" description="Gly residues" evidence="1">
    <location>
        <begin position="117"/>
        <end position="132"/>
    </location>
</feature>
<organism evidence="2">
    <name type="scientific">Tanacetum cinerariifolium</name>
    <name type="common">Dalmatian daisy</name>
    <name type="synonym">Chrysanthemum cinerariifolium</name>
    <dbReference type="NCBI Taxonomy" id="118510"/>
    <lineage>
        <taxon>Eukaryota</taxon>
        <taxon>Viridiplantae</taxon>
        <taxon>Streptophyta</taxon>
        <taxon>Embryophyta</taxon>
        <taxon>Tracheophyta</taxon>
        <taxon>Spermatophyta</taxon>
        <taxon>Magnoliopsida</taxon>
        <taxon>eudicotyledons</taxon>
        <taxon>Gunneridae</taxon>
        <taxon>Pentapetalae</taxon>
        <taxon>asterids</taxon>
        <taxon>campanulids</taxon>
        <taxon>Asterales</taxon>
        <taxon>Asteraceae</taxon>
        <taxon>Asteroideae</taxon>
        <taxon>Anthemideae</taxon>
        <taxon>Anthemidinae</taxon>
        <taxon>Tanacetum</taxon>
    </lineage>
</organism>
<sequence length="132" mass="13368">MIEDEPHFFTKIINNDLRALAMITRNFIGEHENGLLGLKGGSCCGKCGRGGSMAGKGSGGLAKHSIELNEGLSGGGLVVHRGKSSRESKNSGGEVLRSGVDLGVIKSSSGEIPGKTMGVGGGDMMGLGEGPV</sequence>
<dbReference type="AlphaFoldDB" id="A0A699HXF8"/>
<protein>
    <submittedName>
        <fullName evidence="2">Uncharacterized protein</fullName>
    </submittedName>
</protein>
<evidence type="ECO:0000256" key="1">
    <source>
        <dbReference type="SAM" id="MobiDB-lite"/>
    </source>
</evidence>
<gene>
    <name evidence="2" type="ORF">Tci_434143</name>
</gene>